<gene>
    <name evidence="2" type="ORF">NUH88_09200</name>
</gene>
<dbReference type="Proteomes" id="UP001060336">
    <property type="component" value="Chromosome"/>
</dbReference>
<dbReference type="Pfam" id="PF05721">
    <property type="entry name" value="PhyH"/>
    <property type="match status" value="1"/>
</dbReference>
<accession>A0A9J7AXR2</accession>
<reference evidence="2" key="1">
    <citation type="submission" date="2022-08" db="EMBL/GenBank/DDBJ databases">
        <title>Nisaea acidiphila sp. nov., isolated from a marine algal debris and emended description of the genus Nisaea Urios et al. 2008.</title>
        <authorList>
            <person name="Kwon K."/>
        </authorList>
    </citation>
    <scope>NUCLEOTIDE SEQUENCE</scope>
    <source>
        <strain evidence="2">MEBiC11861</strain>
    </source>
</reference>
<dbReference type="EMBL" id="CP102480">
    <property type="protein sequence ID" value="UUX51862.1"/>
    <property type="molecule type" value="Genomic_DNA"/>
</dbReference>
<evidence type="ECO:0000313" key="2">
    <source>
        <dbReference type="EMBL" id="UUX51862.1"/>
    </source>
</evidence>
<sequence>MQIKLDGALLSQFVVNGFVCFDGVIPPSELEGMEREFDRLVSEGSFLSDQRFENGYCVSVAGAYVQARAQELPQLSAFLSDPSLHQLMTAYFLSFYSQPEQLPAPIFHQQLDLEENVRAGSTSNSDWHFDRSPSLKCAVFFNDIGPNCGPFSVVPKTHFQTRERAHRQLEKNPDPLFVDNYVKFKAAPERTTFVVGPGSVVVFDTFLIHQGGGVTGDGRRKTMRTVTWPPILNHDYLHPARFAPDRSDDMDFETYFPRDRTGQSIKNPQHLYRG</sequence>
<dbReference type="SUPFAM" id="SSF51197">
    <property type="entry name" value="Clavaminate synthase-like"/>
    <property type="match status" value="1"/>
</dbReference>
<keyword evidence="2" id="KW-0560">Oxidoreductase</keyword>
<evidence type="ECO:0000256" key="1">
    <source>
        <dbReference type="SAM" id="MobiDB-lite"/>
    </source>
</evidence>
<dbReference type="KEGG" id="naci:NUH88_09200"/>
<protein>
    <submittedName>
        <fullName evidence="2">Phytanoyl-CoA dioxygenase family protein</fullName>
    </submittedName>
</protein>
<organism evidence="2 3">
    <name type="scientific">Nisaea acidiphila</name>
    <dbReference type="NCBI Taxonomy" id="1862145"/>
    <lineage>
        <taxon>Bacteria</taxon>
        <taxon>Pseudomonadati</taxon>
        <taxon>Pseudomonadota</taxon>
        <taxon>Alphaproteobacteria</taxon>
        <taxon>Rhodospirillales</taxon>
        <taxon>Thalassobaculaceae</taxon>
        <taxon>Nisaea</taxon>
    </lineage>
</organism>
<name>A0A9J7AXR2_9PROT</name>
<keyword evidence="3" id="KW-1185">Reference proteome</keyword>
<dbReference type="GO" id="GO:0016706">
    <property type="term" value="F:2-oxoglutarate-dependent dioxygenase activity"/>
    <property type="evidence" value="ECO:0007669"/>
    <property type="project" value="UniProtKB-ARBA"/>
</dbReference>
<proteinExistence type="predicted"/>
<evidence type="ECO:0000313" key="3">
    <source>
        <dbReference type="Proteomes" id="UP001060336"/>
    </source>
</evidence>
<dbReference type="InterPro" id="IPR008775">
    <property type="entry name" value="Phytyl_CoA_dOase-like"/>
</dbReference>
<feature type="region of interest" description="Disordered" evidence="1">
    <location>
        <begin position="255"/>
        <end position="274"/>
    </location>
</feature>
<keyword evidence="2" id="KW-0223">Dioxygenase</keyword>
<dbReference type="Gene3D" id="2.60.120.620">
    <property type="entry name" value="q2cbj1_9rhob like domain"/>
    <property type="match status" value="1"/>
</dbReference>
<dbReference type="AlphaFoldDB" id="A0A9J7AXR2"/>
<dbReference type="RefSeq" id="WP_257771592.1">
    <property type="nucleotide sequence ID" value="NZ_CP102480.1"/>
</dbReference>